<proteinExistence type="predicted"/>
<feature type="domain" description="Phosphatidic acid phosphatase type 2/haloperoxidase" evidence="2">
    <location>
        <begin position="49"/>
        <end position="161"/>
    </location>
</feature>
<keyword evidence="4" id="KW-1185">Reference proteome</keyword>
<dbReference type="InterPro" id="IPR036938">
    <property type="entry name" value="PAP2/HPO_sf"/>
</dbReference>
<comment type="caution">
    <text evidence="3">The sequence shown here is derived from an EMBL/GenBank/DDBJ whole genome shotgun (WGS) entry which is preliminary data.</text>
</comment>
<keyword evidence="1" id="KW-0812">Transmembrane</keyword>
<reference evidence="3 4" key="1">
    <citation type="submission" date="2020-08" db="EMBL/GenBank/DDBJ databases">
        <authorList>
            <person name="Liu C."/>
            <person name="Sun Q."/>
        </authorList>
    </citation>
    <scope>NUCLEOTIDE SEQUENCE [LARGE SCALE GENOMIC DNA]</scope>
    <source>
        <strain evidence="3 4">NSJ-18</strain>
    </source>
</reference>
<dbReference type="PANTHER" id="PTHR14969">
    <property type="entry name" value="SPHINGOSINE-1-PHOSPHATE PHOSPHOHYDROLASE"/>
    <property type="match status" value="1"/>
</dbReference>
<evidence type="ECO:0000313" key="3">
    <source>
        <dbReference type="EMBL" id="MBC5995904.1"/>
    </source>
</evidence>
<organism evidence="3 4">
    <name type="scientific">Romboutsia faecis</name>
    <dbReference type="NCBI Taxonomy" id="2764597"/>
    <lineage>
        <taxon>Bacteria</taxon>
        <taxon>Bacillati</taxon>
        <taxon>Bacillota</taxon>
        <taxon>Clostridia</taxon>
        <taxon>Peptostreptococcales</taxon>
        <taxon>Peptostreptococcaceae</taxon>
        <taxon>Romboutsia</taxon>
    </lineage>
</organism>
<dbReference type="RefSeq" id="WP_153923855.1">
    <property type="nucleotide sequence ID" value="NZ_JACRWE010000002.1"/>
</dbReference>
<feature type="transmembrane region" description="Helical" evidence="1">
    <location>
        <begin position="144"/>
        <end position="161"/>
    </location>
</feature>
<gene>
    <name evidence="3" type="ORF">H8923_03965</name>
</gene>
<feature type="transmembrane region" description="Helical" evidence="1">
    <location>
        <begin position="196"/>
        <end position="216"/>
    </location>
</feature>
<accession>A0ABR7JLU7</accession>
<name>A0ABR7JLU7_9FIRM</name>
<dbReference type="Pfam" id="PF01569">
    <property type="entry name" value="PAP2"/>
    <property type="match status" value="1"/>
</dbReference>
<feature type="transmembrane region" description="Helical" evidence="1">
    <location>
        <begin position="20"/>
        <end position="46"/>
    </location>
</feature>
<keyword evidence="1" id="KW-0472">Membrane</keyword>
<feature type="transmembrane region" description="Helical" evidence="1">
    <location>
        <begin position="119"/>
        <end position="138"/>
    </location>
</feature>
<dbReference type="InterPro" id="IPR000326">
    <property type="entry name" value="PAP2/HPO"/>
</dbReference>
<dbReference type="SMART" id="SM00014">
    <property type="entry name" value="acidPPc"/>
    <property type="match status" value="1"/>
</dbReference>
<protein>
    <submittedName>
        <fullName evidence="3">Phosphatase PAP2 family protein</fullName>
    </submittedName>
</protein>
<evidence type="ECO:0000259" key="2">
    <source>
        <dbReference type="SMART" id="SM00014"/>
    </source>
</evidence>
<dbReference type="PANTHER" id="PTHR14969:SF13">
    <property type="entry name" value="AT30094P"/>
    <property type="match status" value="1"/>
</dbReference>
<feature type="transmembrane region" description="Helical" evidence="1">
    <location>
        <begin position="247"/>
        <end position="266"/>
    </location>
</feature>
<feature type="transmembrane region" description="Helical" evidence="1">
    <location>
        <begin position="286"/>
        <end position="307"/>
    </location>
</feature>
<evidence type="ECO:0000256" key="1">
    <source>
        <dbReference type="SAM" id="Phobius"/>
    </source>
</evidence>
<evidence type="ECO:0000313" key="4">
    <source>
        <dbReference type="Proteomes" id="UP000609849"/>
    </source>
</evidence>
<dbReference type="Gene3D" id="1.20.144.10">
    <property type="entry name" value="Phosphatidic acid phosphatase type 2/haloperoxidase"/>
    <property type="match status" value="1"/>
</dbReference>
<keyword evidence="1" id="KW-1133">Transmembrane helix</keyword>
<dbReference type="Proteomes" id="UP000609849">
    <property type="component" value="Unassembled WGS sequence"/>
</dbReference>
<dbReference type="SUPFAM" id="SSF48317">
    <property type="entry name" value="Acid phosphatase/Vanadium-dependent haloperoxidase"/>
    <property type="match status" value="1"/>
</dbReference>
<dbReference type="EMBL" id="JACRWE010000002">
    <property type="protein sequence ID" value="MBC5995904.1"/>
    <property type="molecule type" value="Genomic_DNA"/>
</dbReference>
<feature type="transmembrane region" description="Helical" evidence="1">
    <location>
        <begin position="173"/>
        <end position="190"/>
    </location>
</feature>
<sequence>MDLQLRILMFLQSIRSPFLNIVFLIFTISTEAPVIVLVSALMYWCINKKYGQRMLFSIIGNFVINTGVKEFVKAIRPIGIPGLESMRVSTATGYSFPSGHTQTATSFWTSIMILARKSWVYVLGILMIVVVGVSRLYLGVHWPIDVAFGWIFGILFSVVFIRLFDYVDKYKNYWILVLLLIVFAIVGYFINSESYIEYFGILTGFVIGYIVEDKFINFSTDKRNRQAINFSRNSKNENRVSIIFKRFIIGIISLGVVYMLLKSAAYLIPKYFEVKNFEIYSVIVNYIRYSLVVFYAVAGVPLLFKVLNLDD</sequence>